<evidence type="ECO:0000256" key="3">
    <source>
        <dbReference type="ARBA" id="ARBA00023015"/>
    </source>
</evidence>
<dbReference type="Proteomes" id="UP001151295">
    <property type="component" value="Unassembled WGS sequence"/>
</dbReference>
<keyword evidence="3" id="KW-0805">Transcription regulation</keyword>
<feature type="compositionally biased region" description="Polar residues" evidence="6">
    <location>
        <begin position="1498"/>
        <end position="1514"/>
    </location>
</feature>
<dbReference type="PANTHER" id="PTHR47338:SF5">
    <property type="entry name" value="ZN(II)2CYS6 TRANSCRIPTION FACTOR (EUROFUNG)"/>
    <property type="match status" value="1"/>
</dbReference>
<keyword evidence="9" id="KW-1185">Reference proteome</keyword>
<protein>
    <recommendedName>
        <fullName evidence="7">Zn(2)-C6 fungal-type domain-containing protein</fullName>
    </recommendedName>
</protein>
<feature type="compositionally biased region" description="Basic and acidic residues" evidence="6">
    <location>
        <begin position="357"/>
        <end position="368"/>
    </location>
</feature>
<sequence>MSLDPSTVPFLRSCERCRQKKRKCTGDRPSCVWCRDHDVPCRYRRSMRFKKQLKDSSPSSIDALRVPVVFSKDGSTRAANFSSSMYGGWSGGGAVPMEQQNSSSETAAKVGPLSSAAPVSMANASNTLLPAVTPRSQAQQPLGQLSPMIDGNSFSADTIARLLSVDMIPQSNPPPNLVQAANSFMTPFAGSVPFSGPEWTAMSNTEASMLANLGDLATSGQLNSPQEWMPVGFHDSNADFSNSGNIAQNFLNSELMFNMDSGFASQGLQGMQSLLTTRENALPSDASLGTTNSIAKRSAPSLPTDAVASVRKATGPIAPPNAFYPYRQSLGSGTFSTKSSSSNEGQSGMQRSTVDSSKQDKEPTDKGFFHTNFGPPLPVSPIYGVYDAKPQFPASSSKQQSHSLSMSANSSPQTITCANTDSERANLHRQQQVVNRVSSPTDNSPVNPQPLAPALQSNENVADRPKVPSLLKEYVAQIPGNPSPEAIYKIMRETFKAPRMGMVSLNIELIWYMLHKGVLPRIAFYGHISSTIRCSLSNLDIKSMVPPNIDENCYELALKEAPLVKDCSEIWGAIGLCMLARYEFQSLRYKEMAEHADMAMLVMRRIKYMGHSYPWHNVQDKDKESFGFQYLLAIFWKSFLWKQISLMLIEHGEPLEHGLDQLPAYSSKTFDLYTADQPYDVDLMEMLPRNSWSGADSESPPVIRFQGPSDKEFMRMRPEESPCFNRESKSAAYVQQLLVIFAAFFHLLAKAKHGEIGLEHILKGLWAFKERMRVWRYSLPPELVLDNGLVSEYLEVISPSSTASHRDIDIKASQLKDIIMMLMIYHTFLARANRYVMKMMLGERIDLPPPDINTAAFGIRDLYDCTTSPQIVAEGLGHMNMYFHGCRIQAIKSANALCSLVQAAYMCKFNFYTLGSTKVFTIFEILVVYLSFLRNRDKNIAWRSKSRLSNVFNILRMLRHWAPALHLFVAGIKALSDPQLCLEEPHNFGAFKRDIMDPAMLDMADSPVDSAGVSEDEGRFSMLPPKRRRVVRLPQALESTNDARTNIFTSNVPHGATMRSGLKRDETLSYKAADPIPEFPNPFPRKHIISLIIKDLGLSLAEFLAPAYPILLLKLMPANAMEKKRKCNGEKPVCSLCKAHNVPCEYRQSRRFRKRFQTQTSLPLQNIVPGPTTTSKHQQQNPTPVVGSGPSMLTQTPQPLDSPSSKSFAKRYPQESNAFISSVHSNLQQSGQNQNQQQSGVTLPNEVNALSRLLAGNMYPQTQQLPQPILQGVNTFMSPFSDPRSQTLPEWISQSNPEAAIISNLENIASAYQASPILPLQSATTPDGIFFGNLASQFMPSGNIFQQVPSFPINSQQQAQQQQNQIMPSSIVNSSTSMLGVSEPISAMLGIPNMLAQVGISPVSAVSNGGTAAYTSSPFVPHSSTQVQSLSDGLLNMRRNSSRSSSHASAAYDSDMNRVASPVSSSYLPSTSLHYIRSPSTSALSDGSPSINALPPINEQNNRSSVHSLLTDATNDSRKKRRISHTVQQPTMPSQPRQQECKIPVHYPDNFIPEIIQTYAREFPGGLSPDVLLKVMRGICSNTRTSLVNIDLELSWCMILKGIIPRILIFAYISGMARGQVIDQQLMSQLPPKFDETCYEVAVKDIPIALASPSLWSALSLHLIGRYEFQSSRYDLMMEHYEMAADIFSKTTFRGYSFPWNDVPEQLKRTFEYDYYVYTYWVGFQWHLVCSFNLDRPFNVDIDPRSLPIPRSTRGYFAPDLPCSFDLLTLLPVNSWPKSGQTENLDKVWFRGFKGPEYEGWRPSEWNKISPNYKITLNLQRMLPLGAQLYRLQCDYCEERMTLSDYLQKLHTQQELLKRWLYSLPEEFEITQDKVNQFTKAAINQQESNRENGNMLMDFKELIMIYGLYSTFMIRANRVALLGMLNESLVAPATSMHMRVFGLRDYYEAVEQGTGDIDYGSKEYDMWQKNLAFHKCRMQCYESMNILCHVVQLSFVLRLNLFAYGTTYVAIAGEMLNVLISQLGIEDKHVKWKTKTRLAHVLCLLRSLQHWAPAIYLFVYGIQVLSDPALVLEVDDSANKRHRKVDTSNGGVSDGDVKGSLTNGKARGRLDSAIGSSQDASSTTDSLGGPMEIPNPFPNNHIINLIVDDLDMSLAMFLAPAYPMLLLKIFASLSS</sequence>
<evidence type="ECO:0000256" key="6">
    <source>
        <dbReference type="SAM" id="MobiDB-lite"/>
    </source>
</evidence>
<feature type="compositionally biased region" description="Polar residues" evidence="6">
    <location>
        <begin position="428"/>
        <end position="446"/>
    </location>
</feature>
<comment type="caution">
    <text evidence="8">The sequence shown here is derived from an EMBL/GenBank/DDBJ whole genome shotgun (WGS) entry which is preliminary data.</text>
</comment>
<accession>A0ABQ8PQU2</accession>
<feature type="compositionally biased region" description="Polar residues" evidence="6">
    <location>
        <begin position="1479"/>
        <end position="1491"/>
    </location>
</feature>
<feature type="compositionally biased region" description="Polar residues" evidence="6">
    <location>
        <begin position="343"/>
        <end position="356"/>
    </location>
</feature>
<feature type="compositionally biased region" description="Polar residues" evidence="6">
    <location>
        <begin position="1171"/>
        <end position="1183"/>
    </location>
</feature>
<feature type="region of interest" description="Disordered" evidence="6">
    <location>
        <begin position="2082"/>
        <end position="2131"/>
    </location>
</feature>
<comment type="subcellular location">
    <subcellularLocation>
        <location evidence="1">Nucleus</location>
    </subcellularLocation>
</comment>
<dbReference type="Pfam" id="PF00172">
    <property type="entry name" value="Zn_clus"/>
    <property type="match status" value="2"/>
</dbReference>
<dbReference type="SMART" id="SM00066">
    <property type="entry name" value="GAL4"/>
    <property type="match status" value="2"/>
</dbReference>
<organism evidence="8 9">
    <name type="scientific">Coemansia umbellata</name>
    <dbReference type="NCBI Taxonomy" id="1424467"/>
    <lineage>
        <taxon>Eukaryota</taxon>
        <taxon>Fungi</taxon>
        <taxon>Fungi incertae sedis</taxon>
        <taxon>Zoopagomycota</taxon>
        <taxon>Kickxellomycotina</taxon>
        <taxon>Kickxellomycetes</taxon>
        <taxon>Kickxellales</taxon>
        <taxon>Kickxellaceae</taxon>
        <taxon>Coemansia</taxon>
    </lineage>
</organism>
<feature type="region of interest" description="Disordered" evidence="6">
    <location>
        <begin position="334"/>
        <end position="373"/>
    </location>
</feature>
<feature type="compositionally biased region" description="Low complexity" evidence="6">
    <location>
        <begin position="395"/>
        <end position="407"/>
    </location>
</feature>
<feature type="compositionally biased region" description="Polar residues" evidence="6">
    <location>
        <begin position="2114"/>
        <end position="2126"/>
    </location>
</feature>
<evidence type="ECO:0000256" key="2">
    <source>
        <dbReference type="ARBA" id="ARBA00022723"/>
    </source>
</evidence>
<keyword evidence="5" id="KW-0539">Nucleus</keyword>
<feature type="domain" description="Zn(2)-C6 fungal-type" evidence="7">
    <location>
        <begin position="13"/>
        <end position="43"/>
    </location>
</feature>
<dbReference type="InterPro" id="IPR001138">
    <property type="entry name" value="Zn2Cys6_DnaBD"/>
</dbReference>
<dbReference type="SUPFAM" id="SSF57701">
    <property type="entry name" value="Zn2/Cys6 DNA-binding domain"/>
    <property type="match status" value="1"/>
</dbReference>
<feature type="region of interest" description="Disordered" evidence="6">
    <location>
        <begin position="1479"/>
        <end position="1539"/>
    </location>
</feature>
<feature type="compositionally biased region" description="Polar residues" evidence="6">
    <location>
        <begin position="1525"/>
        <end position="1538"/>
    </location>
</feature>
<dbReference type="EMBL" id="JANBQD010000016">
    <property type="protein sequence ID" value="KAJ1993829.1"/>
    <property type="molecule type" value="Genomic_DNA"/>
</dbReference>
<proteinExistence type="predicted"/>
<feature type="region of interest" description="Disordered" evidence="6">
    <location>
        <begin position="283"/>
        <end position="307"/>
    </location>
</feature>
<feature type="region of interest" description="Disordered" evidence="6">
    <location>
        <begin position="392"/>
        <end position="462"/>
    </location>
</feature>
<dbReference type="InterPro" id="IPR050815">
    <property type="entry name" value="TF_fung"/>
</dbReference>
<dbReference type="PROSITE" id="PS50048">
    <property type="entry name" value="ZN2_CY6_FUNGAL_2"/>
    <property type="match status" value="1"/>
</dbReference>
<gene>
    <name evidence="8" type="ORF">EDC05_001990</name>
</gene>
<keyword evidence="4" id="KW-0804">Transcription</keyword>
<evidence type="ECO:0000313" key="9">
    <source>
        <dbReference type="Proteomes" id="UP001151295"/>
    </source>
</evidence>
<keyword evidence="2" id="KW-0479">Metal-binding</keyword>
<evidence type="ECO:0000256" key="1">
    <source>
        <dbReference type="ARBA" id="ARBA00004123"/>
    </source>
</evidence>
<dbReference type="Gene3D" id="4.10.240.10">
    <property type="entry name" value="Zn(2)-C6 fungal-type DNA-binding domain"/>
    <property type="match status" value="2"/>
</dbReference>
<feature type="compositionally biased region" description="Polar residues" evidence="6">
    <location>
        <begin position="1191"/>
        <end position="1207"/>
    </location>
</feature>
<dbReference type="PANTHER" id="PTHR47338">
    <property type="entry name" value="ZN(II)2CYS6 TRANSCRIPTION FACTOR (EUROFUNG)-RELATED"/>
    <property type="match status" value="1"/>
</dbReference>
<evidence type="ECO:0000256" key="5">
    <source>
        <dbReference type="ARBA" id="ARBA00023242"/>
    </source>
</evidence>
<evidence type="ECO:0000259" key="7">
    <source>
        <dbReference type="PROSITE" id="PS50048"/>
    </source>
</evidence>
<feature type="compositionally biased region" description="Polar residues" evidence="6">
    <location>
        <begin position="408"/>
        <end position="420"/>
    </location>
</feature>
<evidence type="ECO:0000256" key="4">
    <source>
        <dbReference type="ARBA" id="ARBA00023163"/>
    </source>
</evidence>
<evidence type="ECO:0000313" key="8">
    <source>
        <dbReference type="EMBL" id="KAJ1993829.1"/>
    </source>
</evidence>
<feature type="region of interest" description="Disordered" evidence="6">
    <location>
        <begin position="1157"/>
        <end position="1209"/>
    </location>
</feature>
<name>A0ABQ8PQU2_9FUNG</name>
<dbReference type="InterPro" id="IPR036864">
    <property type="entry name" value="Zn2-C6_fun-type_DNA-bd_sf"/>
</dbReference>
<dbReference type="CDD" id="cd00067">
    <property type="entry name" value="GAL4"/>
    <property type="match status" value="2"/>
</dbReference>
<dbReference type="PROSITE" id="PS00463">
    <property type="entry name" value="ZN2_CY6_FUNGAL_1"/>
    <property type="match status" value="1"/>
</dbReference>
<reference evidence="8" key="1">
    <citation type="submission" date="2022-07" db="EMBL/GenBank/DDBJ databases">
        <title>Phylogenomic reconstructions and comparative analyses of Kickxellomycotina fungi.</title>
        <authorList>
            <person name="Reynolds N.K."/>
            <person name="Stajich J.E."/>
            <person name="Barry K."/>
            <person name="Grigoriev I.V."/>
            <person name="Crous P."/>
            <person name="Smith M.E."/>
        </authorList>
    </citation>
    <scope>NUCLEOTIDE SEQUENCE</scope>
    <source>
        <strain evidence="8">BCRC 34882</strain>
    </source>
</reference>